<dbReference type="PROSITE" id="PS01234">
    <property type="entry name" value="GATB"/>
    <property type="match status" value="1"/>
</dbReference>
<evidence type="ECO:0000313" key="13">
    <source>
        <dbReference type="EMBL" id="QOW60237.1"/>
    </source>
</evidence>
<dbReference type="NCBIfam" id="NF004014">
    <property type="entry name" value="PRK05477.1-4"/>
    <property type="match status" value="1"/>
</dbReference>
<evidence type="ECO:0000256" key="7">
    <source>
        <dbReference type="ARBA" id="ARBA00022917"/>
    </source>
</evidence>
<feature type="domain" description="Asn/Gln amidotransferase" evidence="12">
    <location>
        <begin position="344"/>
        <end position="491"/>
    </location>
</feature>
<dbReference type="FunFam" id="1.10.10.410:FF:000001">
    <property type="entry name" value="Aspartyl/glutamyl-tRNA(Asn/Gln) amidotransferase subunit B"/>
    <property type="match status" value="1"/>
</dbReference>
<evidence type="ECO:0000256" key="5">
    <source>
        <dbReference type="ARBA" id="ARBA00022741"/>
    </source>
</evidence>
<dbReference type="InterPro" id="IPR042114">
    <property type="entry name" value="GatB_C_1"/>
</dbReference>
<keyword evidence="13" id="KW-0808">Transferase</keyword>
<dbReference type="RefSeq" id="WP_194075822.1">
    <property type="nucleotide sequence ID" value="NZ_CP061839.1"/>
</dbReference>
<comment type="similarity">
    <text evidence="1 11">Belongs to the GatB/GatE family. GatB subfamily.</text>
</comment>
<sequence>MIKAGNLEYEIIIGCEIHCQLLTKTKAFCSCENRYGGIPNTRVCPCCLGLPGALPVVSKEYVEAGIKAGYALGCKINAFSKFDRKHYFYPDLVKGYQITQFYTPLCEDGSIEINLAGQNEEPEFKKVRIERIHLEEDVGKSLHIEGSHSYIDYNRSGVPLIEIVSKPDMSSPEEAARYMQTIREILKFVGVTDGNMEEGAMRCDANVNLRILDGGKEFRTQISEIKNMNSFKTIKDACTYEAARQLAEYNSGERIEFKPGFKRTMGWDEPAGKTVIQRTKTIAEDYRFIPEPDLRALNLTCEFINKVCSSVGELPEAKRLRFKKQYGLSEFDVQTLTSDKSLAQWFEKAALKSKDPKKAANWVLAEVLAVLNESNISLNELKFGAEDLADLVNCLEDGKITSKQAKEVFAEMVLSGKKPSTIITEKGMEQVSDSSVIEKIVEEVLAENAAAVEDWKNGKTNVAGWLMGQVMQKSEGKANPKQAASFVNKRLNELKF</sequence>
<dbReference type="InterPro" id="IPR003789">
    <property type="entry name" value="Asn/Gln_tRNA_amidoTrase-B-like"/>
</dbReference>
<comment type="function">
    <text evidence="8 11">Allows the formation of correctly charged Asn-tRNA(Asn) or Gln-tRNA(Gln) through the transamidation of misacylated Asp-tRNA(Asn) or Glu-tRNA(Gln) in organisms which lack either or both of asparaginyl-tRNA or glutaminyl-tRNA synthetases. The reaction takes place in the presence of glutamine and ATP through an activated phospho-Asp-tRNA(Asn) or phospho-Glu-tRNA(Gln).</text>
</comment>
<evidence type="ECO:0000259" key="12">
    <source>
        <dbReference type="SMART" id="SM00845"/>
    </source>
</evidence>
<evidence type="ECO:0000256" key="2">
    <source>
        <dbReference type="ARBA" id="ARBA00011123"/>
    </source>
</evidence>
<name>A0A7S6WNB2_9SPIR</name>
<evidence type="ECO:0000256" key="4">
    <source>
        <dbReference type="ARBA" id="ARBA00022598"/>
    </source>
</evidence>
<dbReference type="EC" id="6.3.5.-" evidence="11"/>
<dbReference type="InterPro" id="IPR017958">
    <property type="entry name" value="Gln-tRNA_amidoTrfase_suB_CS"/>
</dbReference>
<reference evidence="13 14" key="1">
    <citation type="submission" date="2020-09" db="EMBL/GenBank/DDBJ databases">
        <title>Characterization of Treponema spp. from bovine digital dermatitis in Korea.</title>
        <authorList>
            <person name="Espiritu H.M."/>
            <person name="Cho Y.I."/>
            <person name="Mamuad L."/>
        </authorList>
    </citation>
    <scope>NUCLEOTIDE SEQUENCE [LARGE SCALE GENOMIC DNA]</scope>
    <source>
        <strain evidence="13 14">KS1</strain>
    </source>
</reference>
<dbReference type="GO" id="GO:0005524">
    <property type="term" value="F:ATP binding"/>
    <property type="evidence" value="ECO:0007669"/>
    <property type="project" value="UniProtKB-KW"/>
</dbReference>
<dbReference type="NCBIfam" id="TIGR00133">
    <property type="entry name" value="gatB"/>
    <property type="match status" value="1"/>
</dbReference>
<dbReference type="NCBIfam" id="NF004012">
    <property type="entry name" value="PRK05477.1-2"/>
    <property type="match status" value="1"/>
</dbReference>
<evidence type="ECO:0000256" key="9">
    <source>
        <dbReference type="ARBA" id="ARBA00047380"/>
    </source>
</evidence>
<dbReference type="Pfam" id="PF02637">
    <property type="entry name" value="GatB_Yqey"/>
    <property type="match status" value="1"/>
</dbReference>
<keyword evidence="4 11" id="KW-0436">Ligase</keyword>
<dbReference type="InterPro" id="IPR023168">
    <property type="entry name" value="GatB_Yqey_C_2"/>
</dbReference>
<dbReference type="GO" id="GO:0050567">
    <property type="term" value="F:glutaminyl-tRNA synthase (glutamine-hydrolyzing) activity"/>
    <property type="evidence" value="ECO:0007669"/>
    <property type="project" value="UniProtKB-UniRule"/>
</dbReference>
<dbReference type="InterPro" id="IPR014746">
    <property type="entry name" value="Gln_synth/guanido_kin_cat_dom"/>
</dbReference>
<dbReference type="GO" id="GO:0016740">
    <property type="term" value="F:transferase activity"/>
    <property type="evidence" value="ECO:0007669"/>
    <property type="project" value="UniProtKB-KW"/>
</dbReference>
<dbReference type="GO" id="GO:0006412">
    <property type="term" value="P:translation"/>
    <property type="evidence" value="ECO:0007669"/>
    <property type="project" value="UniProtKB-UniRule"/>
</dbReference>
<dbReference type="Gene3D" id="1.10.10.410">
    <property type="match status" value="1"/>
</dbReference>
<evidence type="ECO:0000256" key="10">
    <source>
        <dbReference type="ARBA" id="ARBA00047913"/>
    </source>
</evidence>
<dbReference type="InterPro" id="IPR006075">
    <property type="entry name" value="Asn/Gln-tRNA_Trfase_suB/E_cat"/>
</dbReference>
<keyword evidence="7 11" id="KW-0648">Protein biosynthesis</keyword>
<dbReference type="Gene3D" id="1.10.150.380">
    <property type="entry name" value="GatB domain, N-terminal subdomain"/>
    <property type="match status" value="1"/>
</dbReference>
<comment type="catalytic activity">
    <reaction evidence="10 11">
        <text>L-glutamyl-tRNA(Gln) + L-glutamine + ATP + H2O = L-glutaminyl-tRNA(Gln) + L-glutamate + ADP + phosphate + H(+)</text>
        <dbReference type="Rhea" id="RHEA:17521"/>
        <dbReference type="Rhea" id="RHEA-COMP:9681"/>
        <dbReference type="Rhea" id="RHEA-COMP:9684"/>
        <dbReference type="ChEBI" id="CHEBI:15377"/>
        <dbReference type="ChEBI" id="CHEBI:15378"/>
        <dbReference type="ChEBI" id="CHEBI:29985"/>
        <dbReference type="ChEBI" id="CHEBI:30616"/>
        <dbReference type="ChEBI" id="CHEBI:43474"/>
        <dbReference type="ChEBI" id="CHEBI:58359"/>
        <dbReference type="ChEBI" id="CHEBI:78520"/>
        <dbReference type="ChEBI" id="CHEBI:78521"/>
        <dbReference type="ChEBI" id="CHEBI:456216"/>
    </reaction>
</comment>
<keyword evidence="5 11" id="KW-0547">Nucleotide-binding</keyword>
<evidence type="ECO:0000313" key="14">
    <source>
        <dbReference type="Proteomes" id="UP000593915"/>
    </source>
</evidence>
<dbReference type="InterPro" id="IPR017959">
    <property type="entry name" value="Asn/Gln-tRNA_amidoTrfase_suB/E"/>
</dbReference>
<dbReference type="AlphaFoldDB" id="A0A7S6WNB2"/>
<dbReference type="Pfam" id="PF02934">
    <property type="entry name" value="GatB_N"/>
    <property type="match status" value="1"/>
</dbReference>
<proteinExistence type="inferred from homology"/>
<evidence type="ECO:0000256" key="8">
    <source>
        <dbReference type="ARBA" id="ARBA00024799"/>
    </source>
</evidence>
<dbReference type="PANTHER" id="PTHR11659">
    <property type="entry name" value="GLUTAMYL-TRNA GLN AMIDOTRANSFERASE SUBUNIT B MITOCHONDRIAL AND PROKARYOTIC PET112-RELATED"/>
    <property type="match status" value="1"/>
</dbReference>
<dbReference type="EMBL" id="CP061839">
    <property type="protein sequence ID" value="QOW60237.1"/>
    <property type="molecule type" value="Genomic_DNA"/>
</dbReference>
<dbReference type="InterPro" id="IPR018027">
    <property type="entry name" value="Asn/Gln_amidotransferase"/>
</dbReference>
<protein>
    <recommendedName>
        <fullName evidence="3 11">Aspartyl/glutamyl-tRNA(Asn/Gln) amidotransferase subunit B</fullName>
        <shortName evidence="11">Asp/Glu-ADT subunit B</shortName>
        <ecNumber evidence="11">6.3.5.-</ecNumber>
    </recommendedName>
</protein>
<gene>
    <name evidence="11 13" type="primary">gatB</name>
    <name evidence="13" type="ORF">IFE08_10430</name>
</gene>
<evidence type="ECO:0000256" key="1">
    <source>
        <dbReference type="ARBA" id="ARBA00005306"/>
    </source>
</evidence>
<dbReference type="HAMAP" id="MF_00121">
    <property type="entry name" value="GatB"/>
    <property type="match status" value="1"/>
</dbReference>
<dbReference type="SMART" id="SM00845">
    <property type="entry name" value="GatB_Yqey"/>
    <property type="match status" value="1"/>
</dbReference>
<organism evidence="13 14">
    <name type="scientific">Treponema pedis</name>
    <dbReference type="NCBI Taxonomy" id="409322"/>
    <lineage>
        <taxon>Bacteria</taxon>
        <taxon>Pseudomonadati</taxon>
        <taxon>Spirochaetota</taxon>
        <taxon>Spirochaetia</taxon>
        <taxon>Spirochaetales</taxon>
        <taxon>Treponemataceae</taxon>
        <taxon>Treponema</taxon>
    </lineage>
</organism>
<dbReference type="SUPFAM" id="SSF55931">
    <property type="entry name" value="Glutamine synthetase/guanido kinase"/>
    <property type="match status" value="1"/>
</dbReference>
<evidence type="ECO:0000256" key="11">
    <source>
        <dbReference type="HAMAP-Rule" id="MF_00121"/>
    </source>
</evidence>
<dbReference type="Proteomes" id="UP000593915">
    <property type="component" value="Chromosome"/>
</dbReference>
<accession>A0A7S6WNB2</accession>
<dbReference type="SUPFAM" id="SSF89095">
    <property type="entry name" value="GatB/YqeY motif"/>
    <property type="match status" value="1"/>
</dbReference>
<dbReference type="InterPro" id="IPR004413">
    <property type="entry name" value="GatB"/>
</dbReference>
<comment type="catalytic activity">
    <reaction evidence="9 11">
        <text>L-aspartyl-tRNA(Asn) + L-glutamine + ATP + H2O = L-asparaginyl-tRNA(Asn) + L-glutamate + ADP + phosphate + 2 H(+)</text>
        <dbReference type="Rhea" id="RHEA:14513"/>
        <dbReference type="Rhea" id="RHEA-COMP:9674"/>
        <dbReference type="Rhea" id="RHEA-COMP:9677"/>
        <dbReference type="ChEBI" id="CHEBI:15377"/>
        <dbReference type="ChEBI" id="CHEBI:15378"/>
        <dbReference type="ChEBI" id="CHEBI:29985"/>
        <dbReference type="ChEBI" id="CHEBI:30616"/>
        <dbReference type="ChEBI" id="CHEBI:43474"/>
        <dbReference type="ChEBI" id="CHEBI:58359"/>
        <dbReference type="ChEBI" id="CHEBI:78515"/>
        <dbReference type="ChEBI" id="CHEBI:78516"/>
        <dbReference type="ChEBI" id="CHEBI:456216"/>
    </reaction>
</comment>
<evidence type="ECO:0000256" key="3">
    <source>
        <dbReference type="ARBA" id="ARBA00016923"/>
    </source>
</evidence>
<evidence type="ECO:0000256" key="6">
    <source>
        <dbReference type="ARBA" id="ARBA00022840"/>
    </source>
</evidence>
<comment type="subunit">
    <text evidence="2 11">Heterotrimer of A, B and C subunits.</text>
</comment>
<keyword evidence="6 11" id="KW-0067">ATP-binding</keyword>